<dbReference type="Proteomes" id="UP000284657">
    <property type="component" value="Unassembled WGS sequence"/>
</dbReference>
<dbReference type="Pfam" id="PF12928">
    <property type="entry name" value="tRNA_int_end_N2"/>
    <property type="match status" value="1"/>
</dbReference>
<evidence type="ECO:0000313" key="4">
    <source>
        <dbReference type="EMBL" id="RLN67802.1"/>
    </source>
</evidence>
<dbReference type="PROSITE" id="PS51184">
    <property type="entry name" value="JMJC"/>
    <property type="match status" value="1"/>
</dbReference>
<dbReference type="GO" id="GO:0000785">
    <property type="term" value="C:chromatin"/>
    <property type="evidence" value="ECO:0007669"/>
    <property type="project" value="TreeGrafter"/>
</dbReference>
<evidence type="ECO:0000313" key="3">
    <source>
        <dbReference type="EMBL" id="RLN47380.1"/>
    </source>
</evidence>
<evidence type="ECO:0000313" key="5">
    <source>
        <dbReference type="Proteomes" id="UP000277300"/>
    </source>
</evidence>
<evidence type="ECO:0000259" key="2">
    <source>
        <dbReference type="PROSITE" id="PS51184"/>
    </source>
</evidence>
<dbReference type="EMBL" id="MBDO02000019">
    <property type="protein sequence ID" value="RLN67802.1"/>
    <property type="molecule type" value="Genomic_DNA"/>
</dbReference>
<feature type="domain" description="JmjC" evidence="2">
    <location>
        <begin position="917"/>
        <end position="1077"/>
    </location>
</feature>
<evidence type="ECO:0000256" key="1">
    <source>
        <dbReference type="SAM" id="MobiDB-lite"/>
    </source>
</evidence>
<organism evidence="4 5">
    <name type="scientific">Phytophthora kernoviae</name>
    <dbReference type="NCBI Taxonomy" id="325452"/>
    <lineage>
        <taxon>Eukaryota</taxon>
        <taxon>Sar</taxon>
        <taxon>Stramenopiles</taxon>
        <taxon>Oomycota</taxon>
        <taxon>Peronosporomycetes</taxon>
        <taxon>Peronosporales</taxon>
        <taxon>Peronosporaceae</taxon>
        <taxon>Phytophthora</taxon>
    </lineage>
</organism>
<dbReference type="Pfam" id="PF02373">
    <property type="entry name" value="JmjC"/>
    <property type="match status" value="1"/>
</dbReference>
<dbReference type="PANTHER" id="PTHR10694:SF7">
    <property type="entry name" value="[HISTONE H3]-TRIMETHYL-L-LYSINE(9) DEMETHYLASE"/>
    <property type="match status" value="1"/>
</dbReference>
<reference evidence="5 6" key="1">
    <citation type="submission" date="2018-07" db="EMBL/GenBank/DDBJ databases">
        <title>Genome sequencing of oomycete isolates from Chile give support for New Zealand origin for Phytophthora kernoviae and make available the first Nothophytophthora sp. genome.</title>
        <authorList>
            <person name="Studholme D.J."/>
            <person name="Sanfuentes E."/>
            <person name="Panda P."/>
            <person name="Hill R."/>
            <person name="Sambles C."/>
            <person name="Grant M."/>
            <person name="Williams N.M."/>
            <person name="Mcdougal R.L."/>
        </authorList>
    </citation>
    <scope>NUCLEOTIDE SEQUENCE [LARGE SCALE GENOMIC DNA]</scope>
    <source>
        <strain evidence="4">Chile6</strain>
        <strain evidence="3">Chile7</strain>
    </source>
</reference>
<dbReference type="InterPro" id="IPR003347">
    <property type="entry name" value="JmjC_dom"/>
</dbReference>
<dbReference type="Proteomes" id="UP000277300">
    <property type="component" value="Unassembled WGS sequence"/>
</dbReference>
<name>A0A3F2S194_9STRA</name>
<dbReference type="Gene3D" id="2.60.120.650">
    <property type="entry name" value="Cupin"/>
    <property type="match status" value="1"/>
</dbReference>
<feature type="region of interest" description="Disordered" evidence="1">
    <location>
        <begin position="1177"/>
        <end position="1203"/>
    </location>
</feature>
<dbReference type="SMART" id="SM00558">
    <property type="entry name" value="JmjC"/>
    <property type="match status" value="1"/>
</dbReference>
<gene>
    <name evidence="3" type="ORF">BBJ29_001961</name>
    <name evidence="4" type="ORF">BBP00_00001371</name>
</gene>
<dbReference type="GO" id="GO:0051864">
    <property type="term" value="F:histone H3K36 demethylase activity"/>
    <property type="evidence" value="ECO:0007669"/>
    <property type="project" value="TreeGrafter"/>
</dbReference>
<dbReference type="InterPro" id="IPR024336">
    <property type="entry name" value="tRNA_splic_suSen54_N"/>
</dbReference>
<dbReference type="PANTHER" id="PTHR10694">
    <property type="entry name" value="LYSINE-SPECIFIC DEMETHYLASE"/>
    <property type="match status" value="1"/>
</dbReference>
<dbReference type="OrthoDB" id="494993at2759"/>
<dbReference type="GO" id="GO:0010468">
    <property type="term" value="P:regulation of gene expression"/>
    <property type="evidence" value="ECO:0007669"/>
    <property type="project" value="TreeGrafter"/>
</dbReference>
<dbReference type="SUPFAM" id="SSF51197">
    <property type="entry name" value="Clavaminate synthase-like"/>
    <property type="match status" value="1"/>
</dbReference>
<protein>
    <recommendedName>
        <fullName evidence="2">JmjC domain-containing protein</fullName>
    </recommendedName>
</protein>
<proteinExistence type="predicted"/>
<dbReference type="GO" id="GO:0032454">
    <property type="term" value="F:histone H3K9 demethylase activity"/>
    <property type="evidence" value="ECO:0007669"/>
    <property type="project" value="TreeGrafter"/>
</dbReference>
<dbReference type="EMBL" id="MBAD02002450">
    <property type="protein sequence ID" value="RLN47380.1"/>
    <property type="molecule type" value="Genomic_DNA"/>
</dbReference>
<dbReference type="GO" id="GO:0005634">
    <property type="term" value="C:nucleus"/>
    <property type="evidence" value="ECO:0007669"/>
    <property type="project" value="TreeGrafter"/>
</dbReference>
<accession>A0A3F2S194</accession>
<sequence>MDSGGTGGVSDAVWYGLPDSWPLEHCRVLYVISKYAQQARNVQSRETWIRQVALLVLLYEGIDAGILPFDYSPNLTWLTFKCRTDRRWLRISQEAKSVIDDLWEAKLVNGIKLSSVDYQPVTAYQVSFRGLSIVEQIPEYLKHETKRFFYAPVVGGDDLLRPPQILYVRYDGTDFLLVTKDESYSRVSSITECEDVSYVSSPYIPSCLRSSTSYRVEPTSNKLRATESARGYNMMTKEAKQSLILSQVHALVGEWLPFGANQISALNERLGAMERCQGGLFSSKLDMQPTETHFEVTPGLTQVKILDFDAIRFINFEAEINFPESDGVIQVENFGMHLHVSGAVLYGVKIEAIMNHTERSIPLDLLARLLVDVHQDSSGIIHDLLSRYQLSVLDMLFMGKADQRNKYNLITAAVIEPKLPARMYLDKGERENELKQVLGEIYACYDITRDDVLFLGRDGCLLSGPGAERYEALLTTFMGLNSREIFIRNFFVRTFVLNDMLMNLRQSIRNYRKHGEHALKGVKKSLSDAARHMILLIECLQYLLESVEALELPPVPVDIAGSKIYKSLQLLERKNNVIVRCKDSIKLIERLRTQLDTLITKFEGISRLQLTYVSQGFDINIQRLTESLRVRDQLGENLDVIRMIFAGNLSFDIIDRLSGGTFNVPNPSWFLDWIKKPIIDVPLAFLVINLLWLAVMWIAIQAWLDRQVFRAGATLVIRAHTDKRINLTQLRRFLSQRDLQLGTFEYELGGRPELQSYRWVEDCFPSKGSTTHVMIVVDEKQKLLRSIRLQIACPLEESVPIHSRRLSRGMHRMHSYSTLRRPSRRLHPAPSSVTTMENNILEQFSILLRGEGVYQERHAPLARLGSQLNLLALTHSYNQEINTDNPMEVERRFWKGLRGTMDAPVYGADIVASLFGDVDALSWNLGDLNTILRKIDLPGVTRPMLYFGMWRAMFAFHTEDMDLFSINYVHTGKPKFWYGIPPDAAPQLERAAQSMFPEKHHTCSQFLRHKTSLISPARLREFGVPFYRAYQKPGEFVITFPAAYHQGFNLGLNIAEAVNFASLHWIPYGLKAKVCKCLPDSVRIDMDSFLTKLFSEPPSGPELLGDDPWVFSCKCHKYCSSNSPDVEVEAKVTAVEGKYIRVHYKRAKDVSVGEYDPKTGLTHVTQQRGRMLFNMGASGKRQRRTPPEAVAKATKPKPPPTSTGTFTGLSLYAEESFYLLQRGALAIYLMHSASGGGGCTDAKQLDIVEFTALLATNASVSFACLEVYSFLKDQKLHPRRCLEPIPAPKHSDTDTQASIVTAVSERDSRRPPRHFVEGQSCDVAFDVWKTVMVYEEPHAVIDAGKDTTKHAGSEQLPTAAVAKPKKPKKKLAVAFRVIVCRFGDTAPRPHSLREAIERSKARDRDDIIAVREDTSEGSAAARNDDIPVKVAVVHHDKSVLFFEITTNIPGPPN</sequence>
<comment type="caution">
    <text evidence="4">The sequence shown here is derived from an EMBL/GenBank/DDBJ whole genome shotgun (WGS) entry which is preliminary data.</text>
</comment>
<evidence type="ECO:0000313" key="6">
    <source>
        <dbReference type="Proteomes" id="UP000284657"/>
    </source>
</evidence>